<dbReference type="InterPro" id="IPR011197">
    <property type="entry name" value="UCP012318"/>
</dbReference>
<dbReference type="OrthoDB" id="9778629at2"/>
<dbReference type="PANTHER" id="PTHR42782:SF4">
    <property type="entry name" value="DUF455 DOMAIN-CONTAINING PROTEIN"/>
    <property type="match status" value="1"/>
</dbReference>
<feature type="region of interest" description="Disordered" evidence="1">
    <location>
        <begin position="63"/>
        <end position="95"/>
    </location>
</feature>
<keyword evidence="2" id="KW-0808">Transferase</keyword>
<dbReference type="PIRSF" id="PIRSF012318">
    <property type="entry name" value="UCP012318"/>
    <property type="match status" value="1"/>
</dbReference>
<dbReference type="SUPFAM" id="SSF47240">
    <property type="entry name" value="Ferritin-like"/>
    <property type="match status" value="1"/>
</dbReference>
<dbReference type="PANTHER" id="PTHR42782">
    <property type="entry name" value="SI:CH73-314G15.3"/>
    <property type="match status" value="1"/>
</dbReference>
<gene>
    <name evidence="2" type="ORF">B5C34_00450</name>
</gene>
<dbReference type="InterPro" id="IPR007402">
    <property type="entry name" value="DUF455"/>
</dbReference>
<evidence type="ECO:0000256" key="1">
    <source>
        <dbReference type="SAM" id="MobiDB-lite"/>
    </source>
</evidence>
<dbReference type="EMBL" id="NFZT01000001">
    <property type="protein sequence ID" value="OWV32072.1"/>
    <property type="molecule type" value="Genomic_DNA"/>
</dbReference>
<evidence type="ECO:0000313" key="2">
    <source>
        <dbReference type="EMBL" id="OWV32072.1"/>
    </source>
</evidence>
<keyword evidence="3" id="KW-1185">Reference proteome</keyword>
<feature type="compositionally biased region" description="Basic and acidic residues" evidence="1">
    <location>
        <begin position="70"/>
        <end position="79"/>
    </location>
</feature>
<accession>A0A219B141</accession>
<sequence>MSRRFSRLHGLLTEAGAPAGRPDFRPAATFAEAACRVLNESDPARKAQVSRHEAARFRAGRLDLVYDPGPPDRPERPTRPELLPPSKMPKRGRAGSSRSRIALLHALAHIELNAIDLAWDAALRFGADMPPSFTSDWISVGDDEARHFLMLADRLEELGATYGDLPAHDGLWQAAVDTSHDLAARLAVVPQVLEARGLDVSPATVERLRAAGDEASARIVDRIYRDEIGHVSIGNRWFRFLCESTGDSPPERFRVLVQRHFKGRVKPPFNDSARQKAGLTTEYYSDLD</sequence>
<name>A0A219B141_9SPHN</name>
<dbReference type="CDD" id="cd00657">
    <property type="entry name" value="Ferritin_like"/>
    <property type="match status" value="1"/>
</dbReference>
<dbReference type="AlphaFoldDB" id="A0A219B141"/>
<dbReference type="Pfam" id="PF04305">
    <property type="entry name" value="DUF455"/>
    <property type="match status" value="1"/>
</dbReference>
<evidence type="ECO:0000313" key="3">
    <source>
        <dbReference type="Proteomes" id="UP000198462"/>
    </source>
</evidence>
<dbReference type="Proteomes" id="UP000198462">
    <property type="component" value="Unassembled WGS sequence"/>
</dbReference>
<protein>
    <submittedName>
        <fullName evidence="2">Rhamnosyltransferase</fullName>
    </submittedName>
</protein>
<dbReference type="GO" id="GO:0016740">
    <property type="term" value="F:transferase activity"/>
    <property type="evidence" value="ECO:0007669"/>
    <property type="project" value="UniProtKB-KW"/>
</dbReference>
<reference evidence="3" key="1">
    <citation type="submission" date="2017-05" db="EMBL/GenBank/DDBJ databases">
        <authorList>
            <person name="Lin X."/>
        </authorList>
    </citation>
    <scope>NUCLEOTIDE SEQUENCE [LARGE SCALE GENOMIC DNA]</scope>
    <source>
        <strain evidence="3">JLT2012</strain>
    </source>
</reference>
<comment type="caution">
    <text evidence="2">The sequence shown here is derived from an EMBL/GenBank/DDBJ whole genome shotgun (WGS) entry which is preliminary data.</text>
</comment>
<dbReference type="InterPro" id="IPR009078">
    <property type="entry name" value="Ferritin-like_SF"/>
</dbReference>
<organism evidence="2 3">
    <name type="scientific">Pacificimonas flava</name>
    <dbReference type="NCBI Taxonomy" id="1234595"/>
    <lineage>
        <taxon>Bacteria</taxon>
        <taxon>Pseudomonadati</taxon>
        <taxon>Pseudomonadota</taxon>
        <taxon>Alphaproteobacteria</taxon>
        <taxon>Sphingomonadales</taxon>
        <taxon>Sphingosinicellaceae</taxon>
        <taxon>Pacificimonas</taxon>
    </lineage>
</organism>
<proteinExistence type="predicted"/>